<dbReference type="Pfam" id="PF08450">
    <property type="entry name" value="SGL"/>
    <property type="match status" value="1"/>
</dbReference>
<feature type="domain" description="SMP-30/Gluconolactonase/LRE-like region" evidence="4">
    <location>
        <begin position="4"/>
        <end position="142"/>
    </location>
</feature>
<accession>A0A167CNQ2</accession>
<evidence type="ECO:0000256" key="3">
    <source>
        <dbReference type="PIRSR" id="PIRSR605511-2"/>
    </source>
</evidence>
<feature type="active site" description="Proton donor/acceptor" evidence="2">
    <location>
        <position position="83"/>
    </location>
</feature>
<sequence length="189" mass="20990">MFDFGAPNNKDGKLYRYDAKSSKVEVIADGLQIPNGIGFSPDNKVMYFIDSLTHFIFKFDYDVATGELSNRREFIRVDPGEPDGMTTSKDGHLWVAVWGQSSVLRYSPEGELVEVYKFPAERTSCPTFAGPNFDELIVTTASLVHADEEETEEKKNKINGTNGYAKDFGGTIFRVKVDVSGIPSNIVSI</sequence>
<dbReference type="GO" id="GO:0004341">
    <property type="term" value="F:gluconolactonase activity"/>
    <property type="evidence" value="ECO:0007669"/>
    <property type="project" value="TreeGrafter"/>
</dbReference>
<dbReference type="InterPro" id="IPR005511">
    <property type="entry name" value="SMP-30"/>
</dbReference>
<feature type="binding site" evidence="3">
    <location>
        <position position="83"/>
    </location>
    <ligand>
        <name>a divalent metal cation</name>
        <dbReference type="ChEBI" id="CHEBI:60240"/>
    </ligand>
</feature>
<keyword evidence="6" id="KW-1185">Reference proteome</keyword>
<dbReference type="InterPro" id="IPR011042">
    <property type="entry name" value="6-blade_b-propeller_TolB-like"/>
</dbReference>
<evidence type="ECO:0000256" key="2">
    <source>
        <dbReference type="PIRSR" id="PIRSR605511-1"/>
    </source>
</evidence>
<dbReference type="KEGG" id="slb:AWJ20_157"/>
<evidence type="ECO:0000259" key="4">
    <source>
        <dbReference type="Pfam" id="PF08450"/>
    </source>
</evidence>
<dbReference type="Gene3D" id="2.120.10.30">
    <property type="entry name" value="TolB, C-terminal domain"/>
    <property type="match status" value="1"/>
</dbReference>
<dbReference type="PANTHER" id="PTHR10907">
    <property type="entry name" value="REGUCALCIN"/>
    <property type="match status" value="1"/>
</dbReference>
<dbReference type="GO" id="GO:0005509">
    <property type="term" value="F:calcium ion binding"/>
    <property type="evidence" value="ECO:0007669"/>
    <property type="project" value="TreeGrafter"/>
</dbReference>
<evidence type="ECO:0000313" key="5">
    <source>
        <dbReference type="EMBL" id="ANB11930.1"/>
    </source>
</evidence>
<organism evidence="5 6">
    <name type="scientific">Sugiyamaella lignohabitans</name>
    <dbReference type="NCBI Taxonomy" id="796027"/>
    <lineage>
        <taxon>Eukaryota</taxon>
        <taxon>Fungi</taxon>
        <taxon>Dikarya</taxon>
        <taxon>Ascomycota</taxon>
        <taxon>Saccharomycotina</taxon>
        <taxon>Dipodascomycetes</taxon>
        <taxon>Dipodascales</taxon>
        <taxon>Trichomonascaceae</taxon>
        <taxon>Sugiyamaella</taxon>
    </lineage>
</organism>
<reference evidence="5 6" key="1">
    <citation type="submission" date="2016-02" db="EMBL/GenBank/DDBJ databases">
        <title>Complete genome sequence and transcriptome regulation of the pentose utilising yeast Sugiyamaella lignohabitans.</title>
        <authorList>
            <person name="Bellasio M."/>
            <person name="Peymann A."/>
            <person name="Valli M."/>
            <person name="Sipitzky M."/>
            <person name="Graf A."/>
            <person name="Sauer M."/>
            <person name="Marx H."/>
            <person name="Mattanovich D."/>
        </authorList>
    </citation>
    <scope>NUCLEOTIDE SEQUENCE [LARGE SCALE GENOMIC DNA]</scope>
    <source>
        <strain evidence="5 6">CBS 10342</strain>
    </source>
</reference>
<dbReference type="PANTHER" id="PTHR10907:SF47">
    <property type="entry name" value="REGUCALCIN"/>
    <property type="match status" value="1"/>
</dbReference>
<keyword evidence="3" id="KW-0862">Zinc</keyword>
<dbReference type="EMBL" id="CP014501">
    <property type="protein sequence ID" value="ANB11930.1"/>
    <property type="molecule type" value="Genomic_DNA"/>
</dbReference>
<dbReference type="InterPro" id="IPR013658">
    <property type="entry name" value="SGL"/>
</dbReference>
<feature type="binding site" evidence="3">
    <location>
        <position position="35"/>
    </location>
    <ligand>
        <name>a divalent metal cation</name>
        <dbReference type="ChEBI" id="CHEBI:60240"/>
    </ligand>
</feature>
<dbReference type="GeneID" id="30033386"/>
<gene>
    <name evidence="5" type="ORF">AWJ20_157</name>
</gene>
<evidence type="ECO:0000313" key="6">
    <source>
        <dbReference type="Proteomes" id="UP000189580"/>
    </source>
</evidence>
<dbReference type="Proteomes" id="UP000189580">
    <property type="component" value="Chromosome a"/>
</dbReference>
<protein>
    <recommendedName>
        <fullName evidence="4">SMP-30/Gluconolactonase/LRE-like region domain-containing protein</fullName>
    </recommendedName>
</protein>
<dbReference type="RefSeq" id="XP_018734407.1">
    <property type="nucleotide sequence ID" value="XM_018878461.1"/>
</dbReference>
<keyword evidence="3" id="KW-0479">Metal-binding</keyword>
<name>A0A167CNQ2_9ASCO</name>
<dbReference type="PRINTS" id="PR01790">
    <property type="entry name" value="SMP30FAMILY"/>
</dbReference>
<proteinExistence type="inferred from homology"/>
<evidence type="ECO:0000256" key="1">
    <source>
        <dbReference type="ARBA" id="ARBA00008853"/>
    </source>
</evidence>
<comment type="cofactor">
    <cofactor evidence="3">
        <name>Zn(2+)</name>
        <dbReference type="ChEBI" id="CHEBI:29105"/>
    </cofactor>
    <text evidence="3">Binds 1 divalent metal cation per subunit.</text>
</comment>
<dbReference type="AlphaFoldDB" id="A0A167CNQ2"/>
<dbReference type="SUPFAM" id="SSF63829">
    <property type="entry name" value="Calcium-dependent phosphotriesterase"/>
    <property type="match status" value="1"/>
</dbReference>
<dbReference type="OrthoDB" id="423498at2759"/>
<comment type="similarity">
    <text evidence="1">Belongs to the SMP-30/CGR1 family.</text>
</comment>